<reference evidence="1" key="1">
    <citation type="submission" date="2019-03" db="EMBL/GenBank/DDBJ databases">
        <title>Single cell metagenomics reveals metabolic interactions within the superorganism composed of flagellate Streblomastix strix and complex community of Bacteroidetes bacteria on its surface.</title>
        <authorList>
            <person name="Treitli S.C."/>
            <person name="Kolisko M."/>
            <person name="Husnik F."/>
            <person name="Keeling P."/>
            <person name="Hampl V."/>
        </authorList>
    </citation>
    <scope>NUCLEOTIDE SEQUENCE</scope>
    <source>
        <strain evidence="1">STM</strain>
    </source>
</reference>
<comment type="caution">
    <text evidence="1">The sequence shown here is derived from an EMBL/GenBank/DDBJ whole genome shotgun (WGS) entry which is preliminary data.</text>
</comment>
<accession>A0A5J4P6Z8</accession>
<dbReference type="AlphaFoldDB" id="A0A5J4P6Z8"/>
<sequence>DRPKGKAKYTLPLQYYFDAVALIFIELIEKFFRFTIS</sequence>
<protein>
    <submittedName>
        <fullName evidence="1">Uncharacterized protein</fullName>
    </submittedName>
</protein>
<feature type="non-terminal residue" evidence="1">
    <location>
        <position position="1"/>
    </location>
</feature>
<name>A0A5J4P6Z8_9ZZZZ</name>
<proteinExistence type="predicted"/>
<dbReference type="EMBL" id="SNRY01011169">
    <property type="protein sequence ID" value="KAA6304858.1"/>
    <property type="molecule type" value="Genomic_DNA"/>
</dbReference>
<organism evidence="1">
    <name type="scientific">termite gut metagenome</name>
    <dbReference type="NCBI Taxonomy" id="433724"/>
    <lineage>
        <taxon>unclassified sequences</taxon>
        <taxon>metagenomes</taxon>
        <taxon>organismal metagenomes</taxon>
    </lineage>
</organism>
<gene>
    <name evidence="1" type="ORF">EZS27_043490</name>
</gene>
<evidence type="ECO:0000313" key="1">
    <source>
        <dbReference type="EMBL" id="KAA6304858.1"/>
    </source>
</evidence>